<gene>
    <name evidence="1" type="ORF">FMU92_07990</name>
</gene>
<name>A0A6C7MNN2_LISMN</name>
<dbReference type="NCBIfam" id="TIGR01630">
    <property type="entry name" value="psiM2_ORF9"/>
    <property type="match status" value="1"/>
</dbReference>
<dbReference type="EMBL" id="AAHZVJ010000002">
    <property type="protein sequence ID" value="ECC0538313.1"/>
    <property type="molecule type" value="Genomic_DNA"/>
</dbReference>
<evidence type="ECO:0000313" key="1">
    <source>
        <dbReference type="EMBL" id="ECC0538313.1"/>
    </source>
</evidence>
<dbReference type="InterPro" id="IPR006517">
    <property type="entry name" value="Phage_terminase_lsu-like_C"/>
</dbReference>
<comment type="caution">
    <text evidence="1">The sequence shown here is derived from an EMBL/GenBank/DDBJ whole genome shotgun (WGS) entry which is preliminary data.</text>
</comment>
<protein>
    <submittedName>
        <fullName evidence="1">Terminase</fullName>
    </submittedName>
</protein>
<dbReference type="AlphaFoldDB" id="A0A6C7MNN2"/>
<proteinExistence type="predicted"/>
<accession>A0A6C7MNN2</accession>
<sequence length="478" mass="54504">MNEEKLKREALKVLAKEDFFAYCHAKSPKFYRTDRPHLKELCRELQEFYEDEEEEVLVINLPPRFGKSRTAGNFVEWVFGNDKTKKVMTGSYNETLSTVFSKSVRNTISEVKADEERLVYSDIFPGVAIKYGDAAMNLWSLEGEYNNYLATSPGGTATGFGSDIMLLDDMIKNAEEASNAAHLEKIWDWFSNTMMSRLEEGGKIIVIMTRWATEDLAGKILNHFTKEGAKIRHVNMKAVQDDGSMLCPAILSRKSYNRKVATLGKEIAEANYNQNPIDLEGQLYNKPFKEYEANAIPLFKRIFVYGDTADEGDDYLAAYVIGETFDREGYMLDVLYTKKSMDVTEIEFANMIVRNDVNVAYIESNGGGRGFARNVKRILIEKLNHFSTVIKWFHQSKNKKARIISNSTFVMDSIYFPRGWQNRWPELYLSLKSFQKEGKNKHDDAEDALTGVAEVLGNKIKKTSSTSDAMNKVKKLGL</sequence>
<reference evidence="1" key="1">
    <citation type="submission" date="2019-07" db="EMBL/GenBank/DDBJ databases">
        <authorList>
            <consortium name="GenomeTrakr: Next Generation Sequencing Network for Food Pathogen Tracability"/>
        </authorList>
    </citation>
    <scope>NUCLEOTIDE SEQUENCE</scope>
    <source>
        <strain evidence="1">CFSAN085147</strain>
    </source>
</reference>
<dbReference type="Gene3D" id="3.30.420.240">
    <property type="match status" value="1"/>
</dbReference>
<organism evidence="1">
    <name type="scientific">Listeria monocytogenes</name>
    <dbReference type="NCBI Taxonomy" id="1639"/>
    <lineage>
        <taxon>Bacteria</taxon>
        <taxon>Bacillati</taxon>
        <taxon>Bacillota</taxon>
        <taxon>Bacilli</taxon>
        <taxon>Bacillales</taxon>
        <taxon>Listeriaceae</taxon>
        <taxon>Listeria</taxon>
    </lineage>
</organism>